<comment type="caution">
    <text evidence="1">The sequence shown here is derived from an EMBL/GenBank/DDBJ whole genome shotgun (WGS) entry which is preliminary data.</text>
</comment>
<reference evidence="1" key="1">
    <citation type="submission" date="2022-07" db="EMBL/GenBank/DDBJ databases">
        <title>Genome Sequence of Lecanicillium saksenae.</title>
        <authorList>
            <person name="Buettner E."/>
        </authorList>
    </citation>
    <scope>NUCLEOTIDE SEQUENCE</scope>
    <source>
        <strain evidence="1">VT-O1</strain>
    </source>
</reference>
<organism evidence="1 2">
    <name type="scientific">Lecanicillium saksenae</name>
    <dbReference type="NCBI Taxonomy" id="468837"/>
    <lineage>
        <taxon>Eukaryota</taxon>
        <taxon>Fungi</taxon>
        <taxon>Dikarya</taxon>
        <taxon>Ascomycota</taxon>
        <taxon>Pezizomycotina</taxon>
        <taxon>Sordariomycetes</taxon>
        <taxon>Hypocreomycetidae</taxon>
        <taxon>Hypocreales</taxon>
        <taxon>Cordycipitaceae</taxon>
        <taxon>Lecanicillium</taxon>
    </lineage>
</organism>
<proteinExistence type="predicted"/>
<name>A0ACC1QSE4_9HYPO</name>
<accession>A0ACC1QSE4</accession>
<evidence type="ECO:0000313" key="1">
    <source>
        <dbReference type="EMBL" id="KAJ3489102.1"/>
    </source>
</evidence>
<gene>
    <name evidence="1" type="ORF">NLG97_g6063</name>
</gene>
<dbReference type="Proteomes" id="UP001148737">
    <property type="component" value="Unassembled WGS sequence"/>
</dbReference>
<keyword evidence="2" id="KW-1185">Reference proteome</keyword>
<dbReference type="EMBL" id="JANAKD010000753">
    <property type="protein sequence ID" value="KAJ3489102.1"/>
    <property type="molecule type" value="Genomic_DNA"/>
</dbReference>
<protein>
    <submittedName>
        <fullName evidence="1">Uncharacterized protein</fullName>
    </submittedName>
</protein>
<sequence>MHSPIPASALKHLEPYPGGSWTVSGETADSVTVSYSGENNAEIVSYTLHRCETEEDVLKQCQPFLYTLDLMTSEERATNEKLSEQNTKLPEPMASTIELKIEPLDNTAWTPVPVALNDFNAYQTPADSQFPFPTQGNQSVLQSTADYTLSSPASFTFQSQFPATYNEGSFLPINSYWPIQNEFGDLQGDFSTQDVHSAPGEHGWIQDETWSFHN</sequence>
<evidence type="ECO:0000313" key="2">
    <source>
        <dbReference type="Proteomes" id="UP001148737"/>
    </source>
</evidence>